<proteinExistence type="inferred from homology"/>
<gene>
    <name evidence="8" type="ORF">LshimejAT787_0306010</name>
</gene>
<feature type="domain" description="Complex 1 LYR protein" evidence="7">
    <location>
        <begin position="15"/>
        <end position="72"/>
    </location>
</feature>
<evidence type="ECO:0000259" key="7">
    <source>
        <dbReference type="Pfam" id="PF05347"/>
    </source>
</evidence>
<sequence>MLAPDLTLKHFILKQRVLNLYRYVLRASRAIPDPVTRRETVAWIRGEFERDRHLSDVALIEEKIKMTRREVKQILPTL</sequence>
<comment type="similarity">
    <text evidence="2">Belongs to the complex I LYR family.</text>
</comment>
<keyword evidence="3" id="KW-0809">Transit peptide</keyword>
<dbReference type="Proteomes" id="UP001063166">
    <property type="component" value="Unassembled WGS sequence"/>
</dbReference>
<dbReference type="PANTHER" id="PTHR13675">
    <property type="entry name" value="LYR MOTIF-CONTAINING PROTEIN 2"/>
    <property type="match status" value="1"/>
</dbReference>
<dbReference type="AlphaFoldDB" id="A0A9P3PI12"/>
<dbReference type="OrthoDB" id="74240at2759"/>
<comment type="function">
    <text evidence="6">Involved in efficient integration of the N-module into mitochondrial respiratory chain complex I.</text>
</comment>
<dbReference type="PANTHER" id="PTHR13675:SF0">
    <property type="entry name" value="LYR MOTIF-CONTAINING PROTEIN 2"/>
    <property type="match status" value="1"/>
</dbReference>
<dbReference type="InterPro" id="IPR045293">
    <property type="entry name" value="Complex1_LYR_LYRM2"/>
</dbReference>
<comment type="subcellular location">
    <subcellularLocation>
        <location evidence="1">Mitochondrion</location>
    </subcellularLocation>
</comment>
<evidence type="ECO:0000256" key="6">
    <source>
        <dbReference type="ARBA" id="ARBA00044735"/>
    </source>
</evidence>
<reference evidence="8" key="1">
    <citation type="submission" date="2022-07" db="EMBL/GenBank/DDBJ databases">
        <title>The genome of Lyophyllum shimeji provides insight into the initial evolution of ectomycorrhizal fungal genome.</title>
        <authorList>
            <person name="Kobayashi Y."/>
            <person name="Shibata T."/>
            <person name="Hirakawa H."/>
            <person name="Shigenobu S."/>
            <person name="Nishiyama T."/>
            <person name="Yamada A."/>
            <person name="Hasebe M."/>
            <person name="Kawaguchi M."/>
        </authorList>
    </citation>
    <scope>NUCLEOTIDE SEQUENCE</scope>
    <source>
        <strain evidence="8">AT787</strain>
    </source>
</reference>
<keyword evidence="9" id="KW-1185">Reference proteome</keyword>
<keyword evidence="4" id="KW-0496">Mitochondrion</keyword>
<evidence type="ECO:0000256" key="5">
    <source>
        <dbReference type="ARBA" id="ARBA00026235"/>
    </source>
</evidence>
<dbReference type="Pfam" id="PF05347">
    <property type="entry name" value="Complex1_LYR"/>
    <property type="match status" value="1"/>
</dbReference>
<dbReference type="CDD" id="cd20262">
    <property type="entry name" value="Complex1_LYR_LYRM2"/>
    <property type="match status" value="1"/>
</dbReference>
<name>A0A9P3PI12_LYOSH</name>
<evidence type="ECO:0000256" key="2">
    <source>
        <dbReference type="ARBA" id="ARBA00009508"/>
    </source>
</evidence>
<evidence type="ECO:0000313" key="9">
    <source>
        <dbReference type="Proteomes" id="UP001063166"/>
    </source>
</evidence>
<comment type="caution">
    <text evidence="8">The sequence shown here is derived from an EMBL/GenBank/DDBJ whole genome shotgun (WGS) entry which is preliminary data.</text>
</comment>
<evidence type="ECO:0000256" key="1">
    <source>
        <dbReference type="ARBA" id="ARBA00004173"/>
    </source>
</evidence>
<evidence type="ECO:0000256" key="4">
    <source>
        <dbReference type="ARBA" id="ARBA00023128"/>
    </source>
</evidence>
<dbReference type="GO" id="GO:0005739">
    <property type="term" value="C:mitochondrion"/>
    <property type="evidence" value="ECO:0007669"/>
    <property type="project" value="UniProtKB-SubCell"/>
</dbReference>
<organism evidence="8 9">
    <name type="scientific">Lyophyllum shimeji</name>
    <name type="common">Hon-shimeji</name>
    <name type="synonym">Tricholoma shimeji</name>
    <dbReference type="NCBI Taxonomy" id="47721"/>
    <lineage>
        <taxon>Eukaryota</taxon>
        <taxon>Fungi</taxon>
        <taxon>Dikarya</taxon>
        <taxon>Basidiomycota</taxon>
        <taxon>Agaricomycotina</taxon>
        <taxon>Agaricomycetes</taxon>
        <taxon>Agaricomycetidae</taxon>
        <taxon>Agaricales</taxon>
        <taxon>Tricholomatineae</taxon>
        <taxon>Lyophyllaceae</taxon>
        <taxon>Lyophyllum</taxon>
    </lineage>
</organism>
<dbReference type="EMBL" id="BRPK01000003">
    <property type="protein sequence ID" value="GLB36313.1"/>
    <property type="molecule type" value="Genomic_DNA"/>
</dbReference>
<accession>A0A9P3PI12</accession>
<evidence type="ECO:0000313" key="8">
    <source>
        <dbReference type="EMBL" id="GLB36313.1"/>
    </source>
</evidence>
<evidence type="ECO:0000256" key="3">
    <source>
        <dbReference type="ARBA" id="ARBA00022946"/>
    </source>
</evidence>
<dbReference type="InterPro" id="IPR008011">
    <property type="entry name" value="Complex1_LYR_dom"/>
</dbReference>
<protein>
    <recommendedName>
        <fullName evidence="5">LYR motif-containing protein 2</fullName>
    </recommendedName>
</protein>